<keyword evidence="1" id="KW-0732">Signal</keyword>
<sequence length="230" mass="26122">MLLLLALFFSFSACAKNKDLLACIDDHPPYQILGDTPRGIHISALHKLASLLERDLKFLQSPNFARCLVFLERGEVDVIAALNPLAERKDFAFFAPFKPADALRVISKDGLQISSYYDFKDKIIGVSRGVRYFNRFDNDDDLQKIEIQNVRIGFSLLQKQRIDLIMVSPAMITAFSDEINAANLKVSPIALEEMRNKQTFFGFSKKNKLGIDEAEIQKKISEAYKTGYFE</sequence>
<protein>
    <submittedName>
        <fullName evidence="2">Uncharacterized protein</fullName>
    </submittedName>
</protein>
<accession>A0A0A7EKZ0</accession>
<feature type="chain" id="PRO_5012542687" evidence="1">
    <location>
        <begin position="16"/>
        <end position="230"/>
    </location>
</feature>
<evidence type="ECO:0000256" key="1">
    <source>
        <dbReference type="SAM" id="SignalP"/>
    </source>
</evidence>
<evidence type="ECO:0000313" key="3">
    <source>
        <dbReference type="Proteomes" id="UP000030341"/>
    </source>
</evidence>
<dbReference type="Gene3D" id="3.40.190.10">
    <property type="entry name" value="Periplasmic binding protein-like II"/>
    <property type="match status" value="2"/>
</dbReference>
<proteinExistence type="predicted"/>
<feature type="signal peptide" evidence="1">
    <location>
        <begin position="1"/>
        <end position="15"/>
    </location>
</feature>
<dbReference type="SUPFAM" id="SSF53850">
    <property type="entry name" value="Periplasmic binding protein-like II"/>
    <property type="match status" value="1"/>
</dbReference>
<name>A0A0A7EKZ0_9GAMM</name>
<dbReference type="STRING" id="1348114.OM33_16560"/>
<gene>
    <name evidence="2" type="ORF">OM33_16560</name>
</gene>
<dbReference type="EMBL" id="CP009889">
    <property type="protein sequence ID" value="AIY66736.1"/>
    <property type="molecule type" value="Genomic_DNA"/>
</dbReference>
<dbReference type="AlphaFoldDB" id="A0A0A7EKZ0"/>
<organism evidence="2 3">
    <name type="scientific">Pseudoalteromonas piratica</name>
    <dbReference type="NCBI Taxonomy" id="1348114"/>
    <lineage>
        <taxon>Bacteria</taxon>
        <taxon>Pseudomonadati</taxon>
        <taxon>Pseudomonadota</taxon>
        <taxon>Gammaproteobacteria</taxon>
        <taxon>Alteromonadales</taxon>
        <taxon>Pseudoalteromonadaceae</taxon>
        <taxon>Pseudoalteromonas</taxon>
    </lineage>
</organism>
<dbReference type="eggNOG" id="COG0834">
    <property type="taxonomic scope" value="Bacteria"/>
</dbReference>
<dbReference type="KEGG" id="pseo:OM33_16560"/>
<dbReference type="Proteomes" id="UP000030341">
    <property type="component" value="Chromosome 2"/>
</dbReference>
<dbReference type="RefSeq" id="WP_040135207.1">
    <property type="nucleotide sequence ID" value="NZ_CP009889.1"/>
</dbReference>
<reference evidence="2 3" key="1">
    <citation type="submission" date="2014-11" db="EMBL/GenBank/DDBJ databases">
        <title>Complete Genome Sequence of Pseudoalteromonas sp. Strain OCN003 Isolated from Kaneohe Bay, Oahu, Hawaii.</title>
        <authorList>
            <person name="Beurmann S."/>
            <person name="Videau P."/>
            <person name="Ushijima B."/>
            <person name="Smith A.M."/>
            <person name="Aeby G.S."/>
            <person name="Callahan S.M."/>
            <person name="Belcaid M."/>
        </authorList>
    </citation>
    <scope>NUCLEOTIDE SEQUENCE [LARGE SCALE GENOMIC DNA]</scope>
    <source>
        <strain evidence="2 3">OCN003</strain>
    </source>
</reference>
<evidence type="ECO:0000313" key="2">
    <source>
        <dbReference type="EMBL" id="AIY66736.1"/>
    </source>
</evidence>
<dbReference type="HOGENOM" id="CLU_1204002_0_0_6"/>
<keyword evidence="3" id="KW-1185">Reference proteome</keyword>